<dbReference type="InterPro" id="IPR026444">
    <property type="entry name" value="Secre_tail"/>
</dbReference>
<evidence type="ECO:0000313" key="4">
    <source>
        <dbReference type="EMBL" id="TWI02422.1"/>
    </source>
</evidence>
<dbReference type="Pfam" id="PF18962">
    <property type="entry name" value="Por_Secre_tail"/>
    <property type="match status" value="1"/>
</dbReference>
<feature type="chain" id="PRO_5046171355" evidence="2">
    <location>
        <begin position="23"/>
        <end position="113"/>
    </location>
</feature>
<dbReference type="RefSeq" id="WP_144889747.1">
    <property type="nucleotide sequence ID" value="NZ_VLKO01000002.1"/>
</dbReference>
<organism evidence="4 5">
    <name type="scientific">Flavobacterium tiangeerense</name>
    <dbReference type="NCBI Taxonomy" id="459471"/>
    <lineage>
        <taxon>Bacteria</taxon>
        <taxon>Pseudomonadati</taxon>
        <taxon>Bacteroidota</taxon>
        <taxon>Flavobacteriia</taxon>
        <taxon>Flavobacteriales</taxon>
        <taxon>Flavobacteriaceae</taxon>
        <taxon>Flavobacterium</taxon>
    </lineage>
</organism>
<feature type="domain" description="Secretion system C-terminal sorting" evidence="3">
    <location>
        <begin position="43"/>
        <end position="112"/>
    </location>
</feature>
<gene>
    <name evidence="4" type="ORF">IQ05_00675</name>
</gene>
<name>A0ABY3FMN3_9FLAO</name>
<comment type="caution">
    <text evidence="4">The sequence shown here is derived from an EMBL/GenBank/DDBJ whole genome shotgun (WGS) entry which is preliminary data.</text>
</comment>
<accession>A0ABY3FMN3</accession>
<dbReference type="EMBL" id="VLKO01000002">
    <property type="protein sequence ID" value="TWI02422.1"/>
    <property type="molecule type" value="Genomic_DNA"/>
</dbReference>
<evidence type="ECO:0000256" key="1">
    <source>
        <dbReference type="ARBA" id="ARBA00022729"/>
    </source>
</evidence>
<dbReference type="Proteomes" id="UP000317519">
    <property type="component" value="Unassembled WGS sequence"/>
</dbReference>
<evidence type="ECO:0000256" key="2">
    <source>
        <dbReference type="SAM" id="SignalP"/>
    </source>
</evidence>
<evidence type="ECO:0000259" key="3">
    <source>
        <dbReference type="Pfam" id="PF18962"/>
    </source>
</evidence>
<feature type="signal peptide" evidence="2">
    <location>
        <begin position="1"/>
        <end position="22"/>
    </location>
</feature>
<evidence type="ECO:0000313" key="5">
    <source>
        <dbReference type="Proteomes" id="UP000317519"/>
    </source>
</evidence>
<proteinExistence type="predicted"/>
<protein>
    <submittedName>
        <fullName evidence="4">Secreted protein (Por secretion system target)</fullName>
    </submittedName>
</protein>
<sequence length="113" mass="12727">MAKNYFYTITLLVFLFSASTYAQDNKQQPKLQETASTIEGLSLYPNPVSNGKVYITTKNDLDKEIIIFDVLGKKVLQTMLSSKELNVSNLSSGVYIIKINEKESSATRKLIIR</sequence>
<dbReference type="NCBIfam" id="TIGR04183">
    <property type="entry name" value="Por_Secre_tail"/>
    <property type="match status" value="1"/>
</dbReference>
<keyword evidence="5" id="KW-1185">Reference proteome</keyword>
<keyword evidence="1 2" id="KW-0732">Signal</keyword>
<reference evidence="4 5" key="1">
    <citation type="journal article" date="2015" name="Stand. Genomic Sci.">
        <title>Genomic Encyclopedia of Bacterial and Archaeal Type Strains, Phase III: the genomes of soil and plant-associated and newly described type strains.</title>
        <authorList>
            <person name="Whitman W.B."/>
            <person name="Woyke T."/>
            <person name="Klenk H.P."/>
            <person name="Zhou Y."/>
            <person name="Lilburn T.G."/>
            <person name="Beck B.J."/>
            <person name="De Vos P."/>
            <person name="Vandamme P."/>
            <person name="Eisen J.A."/>
            <person name="Garrity G."/>
            <person name="Hugenholtz P."/>
            <person name="Kyrpides N.C."/>
        </authorList>
    </citation>
    <scope>NUCLEOTIDE SEQUENCE [LARGE SCALE GENOMIC DNA]</scope>
    <source>
        <strain evidence="4 5">CGMCC 1.6847</strain>
    </source>
</reference>